<evidence type="ECO:0000256" key="1">
    <source>
        <dbReference type="SAM" id="MobiDB-lite"/>
    </source>
</evidence>
<comment type="caution">
    <text evidence="2">The sequence shown here is derived from an EMBL/GenBank/DDBJ whole genome shotgun (WGS) entry which is preliminary data.</text>
</comment>
<name>A0AAD7SXU3_9TELE</name>
<feature type="compositionally biased region" description="Polar residues" evidence="1">
    <location>
        <begin position="24"/>
        <end position="54"/>
    </location>
</feature>
<dbReference type="Proteomes" id="UP001221898">
    <property type="component" value="Unassembled WGS sequence"/>
</dbReference>
<protein>
    <submittedName>
        <fullName evidence="2">Uncharacterized protein</fullName>
    </submittedName>
</protein>
<reference evidence="2" key="1">
    <citation type="journal article" date="2023" name="Science">
        <title>Genome structures resolve the early diversification of teleost fishes.</title>
        <authorList>
            <person name="Parey E."/>
            <person name="Louis A."/>
            <person name="Montfort J."/>
            <person name="Bouchez O."/>
            <person name="Roques C."/>
            <person name="Iampietro C."/>
            <person name="Lluch J."/>
            <person name="Castinel A."/>
            <person name="Donnadieu C."/>
            <person name="Desvignes T."/>
            <person name="Floi Bucao C."/>
            <person name="Jouanno E."/>
            <person name="Wen M."/>
            <person name="Mejri S."/>
            <person name="Dirks R."/>
            <person name="Jansen H."/>
            <person name="Henkel C."/>
            <person name="Chen W.J."/>
            <person name="Zahm M."/>
            <person name="Cabau C."/>
            <person name="Klopp C."/>
            <person name="Thompson A.W."/>
            <person name="Robinson-Rechavi M."/>
            <person name="Braasch I."/>
            <person name="Lecointre G."/>
            <person name="Bobe J."/>
            <person name="Postlethwait J.H."/>
            <person name="Berthelot C."/>
            <person name="Roest Crollius H."/>
            <person name="Guiguen Y."/>
        </authorList>
    </citation>
    <scope>NUCLEOTIDE SEQUENCE</scope>
    <source>
        <strain evidence="2">NC1722</strain>
    </source>
</reference>
<evidence type="ECO:0000313" key="2">
    <source>
        <dbReference type="EMBL" id="KAJ8410779.1"/>
    </source>
</evidence>
<keyword evidence="3" id="KW-1185">Reference proteome</keyword>
<feature type="region of interest" description="Disordered" evidence="1">
    <location>
        <begin position="19"/>
        <end position="60"/>
    </location>
</feature>
<evidence type="ECO:0000313" key="3">
    <source>
        <dbReference type="Proteomes" id="UP001221898"/>
    </source>
</evidence>
<gene>
    <name evidence="2" type="ORF">AAFF_G00187360</name>
</gene>
<organism evidence="2 3">
    <name type="scientific">Aldrovandia affinis</name>
    <dbReference type="NCBI Taxonomy" id="143900"/>
    <lineage>
        <taxon>Eukaryota</taxon>
        <taxon>Metazoa</taxon>
        <taxon>Chordata</taxon>
        <taxon>Craniata</taxon>
        <taxon>Vertebrata</taxon>
        <taxon>Euteleostomi</taxon>
        <taxon>Actinopterygii</taxon>
        <taxon>Neopterygii</taxon>
        <taxon>Teleostei</taxon>
        <taxon>Notacanthiformes</taxon>
        <taxon>Halosauridae</taxon>
        <taxon>Aldrovandia</taxon>
    </lineage>
</organism>
<sequence>MKRGGGRLCAKHVVRRCDRPSPTAMLTASRPNESTPSHTALSSTGDSAHSSCTVSGEERQQVDVRAAHRAYRSEAATVPYSSSLEDDRLRLEHSWPRSNFQPTLWAPRSAGKRDT</sequence>
<dbReference type="AlphaFoldDB" id="A0AAD7SXU3"/>
<accession>A0AAD7SXU3</accession>
<dbReference type="EMBL" id="JAINUG010000025">
    <property type="protein sequence ID" value="KAJ8410779.1"/>
    <property type="molecule type" value="Genomic_DNA"/>
</dbReference>
<proteinExistence type="predicted"/>